<dbReference type="Gene3D" id="3.40.50.300">
    <property type="entry name" value="P-loop containing nucleotide triphosphate hydrolases"/>
    <property type="match status" value="2"/>
</dbReference>
<name>A0A059KJ80_9BURK</name>
<evidence type="ECO:0000256" key="1">
    <source>
        <dbReference type="SAM" id="Coils"/>
    </source>
</evidence>
<feature type="coiled-coil region" evidence="1">
    <location>
        <begin position="330"/>
        <end position="404"/>
    </location>
</feature>
<feature type="coiled-coil region" evidence="1">
    <location>
        <begin position="699"/>
        <end position="736"/>
    </location>
</feature>
<evidence type="ECO:0000259" key="2">
    <source>
        <dbReference type="Pfam" id="PF13514"/>
    </source>
</evidence>
<organism evidence="3 4">
    <name type="scientific">Sphaerotilus natans subsp. natans DSM 6575</name>
    <dbReference type="NCBI Taxonomy" id="1286631"/>
    <lineage>
        <taxon>Bacteria</taxon>
        <taxon>Pseudomonadati</taxon>
        <taxon>Pseudomonadota</taxon>
        <taxon>Betaproteobacteria</taxon>
        <taxon>Burkholderiales</taxon>
        <taxon>Sphaerotilaceae</taxon>
        <taxon>Sphaerotilus</taxon>
    </lineage>
</organism>
<dbReference type="RefSeq" id="WP_037483316.1">
    <property type="nucleotide sequence ID" value="NZ_AZRA01000076.1"/>
</dbReference>
<dbReference type="EMBL" id="AZRA01000076">
    <property type="protein sequence ID" value="KDB51496.1"/>
    <property type="molecule type" value="Genomic_DNA"/>
</dbReference>
<comment type="caution">
    <text evidence="3">The sequence shown here is derived from an EMBL/GenBank/DDBJ whole genome shotgun (WGS) entry which is preliminary data.</text>
</comment>
<feature type="coiled-coil region" evidence="1">
    <location>
        <begin position="589"/>
        <end position="616"/>
    </location>
</feature>
<proteinExistence type="predicted"/>
<dbReference type="InterPro" id="IPR038734">
    <property type="entry name" value="YhaN_AAA"/>
</dbReference>
<accession>A0A059KJ80</accession>
<dbReference type="PATRIC" id="fig|1286631.3.peg.2808"/>
<evidence type="ECO:0000313" key="3">
    <source>
        <dbReference type="EMBL" id="KDB51496.1"/>
    </source>
</evidence>
<sequence length="1169" mass="127863">MRLRRLHLQAFGPFTDRWIDFGPGLTLLAGPNEAGKSSMLRALTALRFGIEHRSTDNFVHEHARMALGAVVLDREGRELQLLRRKGREPTLSVLASDGSSLPAAADLELQLTGGLKRADHDLMFALDHPRLRAGGEQLLAGQGEIGAALFEASAGVHSLRTVLERLDQQARARLVPRGSTGSVNIALRRHREQHEALRDAQLRPAEWAALRQRADETQAALERARENRAAADLALRDLRERIAVAPLLRTLDDTRAELAALSLLPPSDEDLPRQRIALQTREHELQTARAAQQALRARLDEQLQTLPPGTPRWLEQAAGIDRLVAAADGLEAARLQCRELEQHGQALDRQLEAAAQALEPGAHAQALLARRPDAAWQARLDAATAQLQEQARALAQHLDDLAAEPAAEVPPAELSVSPQALAVQVQALQQRCDRLAPEVALQAGREALQRQRAERHETLQRTALQLGGETIARRALTACPRLEADIDQALRERESAATRLAALAQRIDQIDEARRGRTAERAQLLAAGAVPTDDDIAEARRVRDALWQRLAAGPAAPSAEDRALFAQLLDHADRLADGRSRDGERAARLQALQRALAELDQDRAVLDAQRQALQRDLERQGRIWDEALAAAGLPSLGPQALREWQQHQARHLEAAQALQSVDEALQVLDHRVEAAAAELREALGPMPAGVAPDDAAALLGQARARLQALRERQTALEAQRSAHQAAQQRLERLARQTALRRAAERQAHAALQALLDEDGRGIVLPEDALQALALANARRQAGERLRTLAEQRELQRQRLAQARLVETDLQERAAVLAAALGEPAPAGEALRGWIDRLAARLGEARAIEGERARLQQQRQQADERLAADHAALAEVQAQLRRLCERAGVASPELLPQREAQWQQQREAALRLARTGAMLAEVSRDDEAGLRARLAGTRPADATAADDPAQAQVRLEQRLAEADEVLEQARAADELARRALDAIDGDDRAVLAREGLEQAAATVRAELPHWMRARLAHALLAQSMQRFRERSQGPMLDAASTLFAAMTGEFERLEADAGDDVGARAVLLARRRGGRAIGVEAMSEGTRDQLHLALRLAALAQQRARGLMLPMVLDDVLMTSDDGRALRVLQALAEACERDGGQIIVFTHHLHLLEPARQTLGATRLHAVAL</sequence>
<feature type="domain" description="YhaN AAA" evidence="2">
    <location>
        <begin position="1"/>
        <end position="207"/>
    </location>
</feature>
<feature type="coiled-coil region" evidence="1">
    <location>
        <begin position="207"/>
        <end position="241"/>
    </location>
</feature>
<dbReference type="STRING" id="34103.SAMN05421778_11087"/>
<reference evidence="3 4" key="1">
    <citation type="journal article" date="2014" name="FEMS Microbiol. Ecol.">
        <title>Sphaerotilus natans encrusted with nanoball-shaped Fe(III) oxide minerals formed by nitrate-reducing mixotrophic Fe(II) oxidation.</title>
        <authorList>
            <person name="Park S."/>
            <person name="Kim D.H."/>
            <person name="Lee J.H."/>
            <person name="Hur H.G."/>
        </authorList>
    </citation>
    <scope>NUCLEOTIDE SEQUENCE [LARGE SCALE GENOMIC DNA]</scope>
    <source>
        <strain evidence="3 4">DSM 6575</strain>
    </source>
</reference>
<protein>
    <recommendedName>
        <fullName evidence="2">YhaN AAA domain-containing protein</fullName>
    </recommendedName>
</protein>
<dbReference type="PANTHER" id="PTHR41259:SF1">
    <property type="entry name" value="DOUBLE-STRAND BREAK REPAIR RAD50 ATPASE, PUTATIVE-RELATED"/>
    <property type="match status" value="1"/>
</dbReference>
<evidence type="ECO:0000313" key="4">
    <source>
        <dbReference type="Proteomes" id="UP000026714"/>
    </source>
</evidence>
<keyword evidence="1" id="KW-0175">Coiled coil</keyword>
<gene>
    <name evidence="3" type="ORF">X805_28740</name>
</gene>
<dbReference type="eggNOG" id="COG1196">
    <property type="taxonomic scope" value="Bacteria"/>
</dbReference>
<dbReference type="SUPFAM" id="SSF52540">
    <property type="entry name" value="P-loop containing nucleoside triphosphate hydrolases"/>
    <property type="match status" value="1"/>
</dbReference>
<dbReference type="PANTHER" id="PTHR41259">
    <property type="entry name" value="DOUBLE-STRAND BREAK REPAIR RAD50 ATPASE, PUTATIVE-RELATED"/>
    <property type="match status" value="1"/>
</dbReference>
<dbReference type="eggNOG" id="COG4717">
    <property type="taxonomic scope" value="Bacteria"/>
</dbReference>
<dbReference type="Pfam" id="PF13514">
    <property type="entry name" value="AAA_27"/>
    <property type="match status" value="1"/>
</dbReference>
<keyword evidence="4" id="KW-1185">Reference proteome</keyword>
<dbReference type="AlphaFoldDB" id="A0A059KJ80"/>
<dbReference type="Proteomes" id="UP000026714">
    <property type="component" value="Unassembled WGS sequence"/>
</dbReference>
<dbReference type="InterPro" id="IPR027417">
    <property type="entry name" value="P-loop_NTPase"/>
</dbReference>